<organism evidence="1 2">
    <name type="scientific">Escherichia coli</name>
    <dbReference type="NCBI Taxonomy" id="562"/>
    <lineage>
        <taxon>Bacteria</taxon>
        <taxon>Pseudomonadati</taxon>
        <taxon>Pseudomonadota</taxon>
        <taxon>Gammaproteobacteria</taxon>
        <taxon>Enterobacterales</taxon>
        <taxon>Enterobacteriaceae</taxon>
        <taxon>Escherichia</taxon>
    </lineage>
</organism>
<proteinExistence type="predicted"/>
<evidence type="ECO:0000313" key="2">
    <source>
        <dbReference type="Proteomes" id="UP000281340"/>
    </source>
</evidence>
<sequence length="239" mass="26060">MSSQFTTPVVTEMQVIPVAGHDSMLMNLSGAHAPFFTRNIVIIKDNSGHTGVGEIPGGEKIRKTLEDAIPLVVGKTLGEYKNVLTLVRNTFADRDAGGRGLQTFDLRTTIHVVTGIEAAMLDLLGQHLGVNVASLLGDGQQRSEVEMLGYLFFVGDRKATPLPYQSQPDDSCDWYRLRHEEAMTPDAVVRLAEAAYEKYGFNDFKLKGGVLAGEEEAESIVALAQRFPQARITLDPNGV</sequence>
<accession>A0A3L9I521</accession>
<dbReference type="AlphaFoldDB" id="A0A3L9I521"/>
<evidence type="ECO:0000313" key="1">
    <source>
        <dbReference type="EMBL" id="RLY57125.1"/>
    </source>
</evidence>
<keyword evidence="1" id="KW-0456">Lyase</keyword>
<dbReference type="FunFam" id="3.30.390.10:FF:000004">
    <property type="entry name" value="Glucarate dehydratase"/>
    <property type="match status" value="1"/>
</dbReference>
<gene>
    <name evidence="1" type="primary">gudD</name>
    <name evidence="1" type="ORF">EAI46_14295</name>
</gene>
<feature type="non-terminal residue" evidence="1">
    <location>
        <position position="239"/>
    </location>
</feature>
<name>A0A3L9I521_ECOLX</name>
<dbReference type="Gene3D" id="3.20.20.120">
    <property type="entry name" value="Enolase-like C-terminal domain"/>
    <property type="match status" value="1"/>
</dbReference>
<protein>
    <submittedName>
        <fullName evidence="1">Glucarate dehydratase</fullName>
        <ecNumber evidence="1">4.2.1.40</ecNumber>
    </submittedName>
</protein>
<dbReference type="InterPro" id="IPR036849">
    <property type="entry name" value="Enolase-like_C_sf"/>
</dbReference>
<dbReference type="Gene3D" id="3.30.390.10">
    <property type="entry name" value="Enolase-like, N-terminal domain"/>
    <property type="match status" value="1"/>
</dbReference>
<dbReference type="PANTHER" id="PTHR48080:SF4">
    <property type="entry name" value="GLUCARATE DEHYDRATASE"/>
    <property type="match status" value="1"/>
</dbReference>
<reference evidence="1 2" key="1">
    <citation type="submission" date="2018-10" db="EMBL/GenBank/DDBJ databases">
        <title>Comparison of Escherichia coli isolates recovered from retail chicken and from chicken fecal samples by antimicrobial susceptibility test and whole genome sequencing.</title>
        <authorList>
            <person name="Tang B."/>
            <person name="Ma Y."/>
            <person name="He X."/>
            <person name="Cao L."/>
            <person name="Xia X."/>
            <person name="Yang H."/>
        </authorList>
    </citation>
    <scope>NUCLEOTIDE SEQUENCE [LARGE SCALE GENOMIC DNA]</scope>
    <source>
        <strain evidence="1 2">CMJH98b</strain>
    </source>
</reference>
<dbReference type="Proteomes" id="UP000281340">
    <property type="component" value="Unassembled WGS sequence"/>
</dbReference>
<dbReference type="EC" id="4.2.1.40" evidence="1"/>
<dbReference type="GO" id="GO:0008872">
    <property type="term" value="F:glucarate dehydratase activity"/>
    <property type="evidence" value="ECO:0007669"/>
    <property type="project" value="UniProtKB-EC"/>
</dbReference>
<dbReference type="EMBL" id="RDDM01000102">
    <property type="protein sequence ID" value="RLY57125.1"/>
    <property type="molecule type" value="Genomic_DNA"/>
</dbReference>
<comment type="caution">
    <text evidence="1">The sequence shown here is derived from an EMBL/GenBank/DDBJ whole genome shotgun (WGS) entry which is preliminary data.</text>
</comment>
<dbReference type="SUPFAM" id="SSF54826">
    <property type="entry name" value="Enolase N-terminal domain-like"/>
    <property type="match status" value="1"/>
</dbReference>
<dbReference type="InterPro" id="IPR029017">
    <property type="entry name" value="Enolase-like_N"/>
</dbReference>
<dbReference type="SUPFAM" id="SSF51604">
    <property type="entry name" value="Enolase C-terminal domain-like"/>
    <property type="match status" value="1"/>
</dbReference>
<dbReference type="PANTHER" id="PTHR48080">
    <property type="entry name" value="D-GALACTONATE DEHYDRATASE-RELATED"/>
    <property type="match status" value="1"/>
</dbReference>
<dbReference type="InterPro" id="IPR034593">
    <property type="entry name" value="DgoD-like"/>
</dbReference>